<dbReference type="EMBL" id="JAQLKE010000008">
    <property type="protein sequence ID" value="MDB7083435.1"/>
    <property type="molecule type" value="Genomic_DNA"/>
</dbReference>
<reference evidence="3 4" key="1">
    <citation type="submission" date="2018-08" db="EMBL/GenBank/DDBJ databases">
        <title>A genome reference for cultivated species of the human gut microbiota.</title>
        <authorList>
            <person name="Zou Y."/>
            <person name="Xue W."/>
            <person name="Luo G."/>
        </authorList>
    </citation>
    <scope>NUCLEOTIDE SEQUENCE [LARGE SCALE GENOMIC DNA]</scope>
    <source>
        <strain evidence="3 4">OM06-4</strain>
    </source>
</reference>
<dbReference type="Gene3D" id="2.60.120.10">
    <property type="entry name" value="Jelly Rolls"/>
    <property type="match status" value="1"/>
</dbReference>
<dbReference type="GeneID" id="64194856"/>
<sequence>MGLIIKKPDDAIIVNKKDGTHVAYYLFDEYEVHLNSLPPQTEQVWHFHQAIEEVILIIEGEIEIHYLDNDKRMRQRVQPNDLILVKDSIHTLINRSTKECKFVVFRLVLDGKNKRDLIKNDKKVVNML</sequence>
<accession>A0A3E3ECJ0</accession>
<protein>
    <submittedName>
        <fullName evidence="3">Cupin domain-containing protein</fullName>
    </submittedName>
</protein>
<dbReference type="EMBL" id="QUSL01000013">
    <property type="protein sequence ID" value="RGD84995.1"/>
    <property type="molecule type" value="Genomic_DNA"/>
</dbReference>
<comment type="caution">
    <text evidence="3">The sequence shown here is derived from an EMBL/GenBank/DDBJ whole genome shotgun (WGS) entry which is preliminary data.</text>
</comment>
<dbReference type="Proteomes" id="UP001211987">
    <property type="component" value="Unassembled WGS sequence"/>
</dbReference>
<feature type="domain" description="Cupin type-2" evidence="1">
    <location>
        <begin position="36"/>
        <end position="104"/>
    </location>
</feature>
<proteinExistence type="predicted"/>
<dbReference type="Pfam" id="PF07883">
    <property type="entry name" value="Cupin_2"/>
    <property type="match status" value="1"/>
</dbReference>
<dbReference type="Proteomes" id="UP000261032">
    <property type="component" value="Unassembled WGS sequence"/>
</dbReference>
<reference evidence="2" key="2">
    <citation type="submission" date="2023-01" db="EMBL/GenBank/DDBJ databases">
        <title>Human gut microbiome strain richness.</title>
        <authorList>
            <person name="Chen-Liaw A."/>
        </authorList>
    </citation>
    <scope>NUCLEOTIDE SEQUENCE</scope>
    <source>
        <strain evidence="2">1001217st2_G6_1001217B_191108</strain>
    </source>
</reference>
<dbReference type="InterPro" id="IPR014710">
    <property type="entry name" value="RmlC-like_jellyroll"/>
</dbReference>
<dbReference type="InterPro" id="IPR013096">
    <property type="entry name" value="Cupin_2"/>
</dbReference>
<dbReference type="InterPro" id="IPR011051">
    <property type="entry name" value="RmlC_Cupin_sf"/>
</dbReference>
<dbReference type="RefSeq" id="WP_003535978.1">
    <property type="nucleotide sequence ID" value="NZ_AP031443.1"/>
</dbReference>
<evidence type="ECO:0000313" key="4">
    <source>
        <dbReference type="Proteomes" id="UP000261032"/>
    </source>
</evidence>
<gene>
    <name evidence="3" type="ORF">DXB93_09385</name>
    <name evidence="2" type="ORF">PM738_06465</name>
</gene>
<evidence type="ECO:0000313" key="2">
    <source>
        <dbReference type="EMBL" id="MDB7083435.1"/>
    </source>
</evidence>
<organism evidence="3 4">
    <name type="scientific">Thomasclavelia ramosa</name>
    <dbReference type="NCBI Taxonomy" id="1547"/>
    <lineage>
        <taxon>Bacteria</taxon>
        <taxon>Bacillati</taxon>
        <taxon>Bacillota</taxon>
        <taxon>Erysipelotrichia</taxon>
        <taxon>Erysipelotrichales</taxon>
        <taxon>Coprobacillaceae</taxon>
        <taxon>Thomasclavelia</taxon>
    </lineage>
</organism>
<evidence type="ECO:0000313" key="3">
    <source>
        <dbReference type="EMBL" id="RGD84995.1"/>
    </source>
</evidence>
<name>A0A3E3ECJ0_9FIRM</name>
<dbReference type="AlphaFoldDB" id="A0A3E3ECJ0"/>
<dbReference type="SUPFAM" id="SSF51182">
    <property type="entry name" value="RmlC-like cupins"/>
    <property type="match status" value="1"/>
</dbReference>
<evidence type="ECO:0000259" key="1">
    <source>
        <dbReference type="Pfam" id="PF07883"/>
    </source>
</evidence>